<dbReference type="InterPro" id="IPR022201">
    <property type="entry name" value="DUF3726"/>
</dbReference>
<organism evidence="2 3">
    <name type="scientific">Acuticoccus mangrovi</name>
    <dbReference type="NCBI Taxonomy" id="2796142"/>
    <lineage>
        <taxon>Bacteria</taxon>
        <taxon>Pseudomonadati</taxon>
        <taxon>Pseudomonadota</taxon>
        <taxon>Alphaproteobacteria</taxon>
        <taxon>Hyphomicrobiales</taxon>
        <taxon>Amorphaceae</taxon>
        <taxon>Acuticoccus</taxon>
    </lineage>
</organism>
<evidence type="ECO:0000313" key="2">
    <source>
        <dbReference type="EMBL" id="MBJ3774428.1"/>
    </source>
</evidence>
<dbReference type="RefSeq" id="WP_198880311.1">
    <property type="nucleotide sequence ID" value="NZ_JAEKJA010000001.1"/>
</dbReference>
<dbReference type="EMBL" id="JAEKJA010000001">
    <property type="protein sequence ID" value="MBJ3774428.1"/>
    <property type="molecule type" value="Genomic_DNA"/>
</dbReference>
<reference evidence="2" key="1">
    <citation type="submission" date="2020-12" db="EMBL/GenBank/DDBJ databases">
        <title>Bacterial taxonomy.</title>
        <authorList>
            <person name="Pan X."/>
        </authorList>
    </citation>
    <scope>NUCLEOTIDE SEQUENCE</scope>
    <source>
        <strain evidence="2">B2012</strain>
    </source>
</reference>
<gene>
    <name evidence="2" type="ORF">JCR33_01945</name>
</gene>
<evidence type="ECO:0000256" key="1">
    <source>
        <dbReference type="SAM" id="MobiDB-lite"/>
    </source>
</evidence>
<sequence length="222" mass="22896">MTYALSPTITLSLSEIGATARKAARGIGMPWGFAEEASRATRALTALNLPGPESLLAALQAMDGIIDRFHAEETGGALTSRCGRLCPISAGAALSDRATLLASGAIYAMQPVVSPLLLLPFLIDIAAVTGTPMSLAVGMRPYAVSPFPASELLGHLSRNEVAALRVLRGAETEPGSSPSPTASRTVGIATWQALDRLASRTYVPATEHSRRAGAGAGTSDND</sequence>
<name>A0A934ILC2_9HYPH</name>
<dbReference type="Proteomes" id="UP000609531">
    <property type="component" value="Unassembled WGS sequence"/>
</dbReference>
<accession>A0A934ILC2</accession>
<proteinExistence type="predicted"/>
<comment type="caution">
    <text evidence="2">The sequence shown here is derived from an EMBL/GenBank/DDBJ whole genome shotgun (WGS) entry which is preliminary data.</text>
</comment>
<dbReference type="Pfam" id="PF12525">
    <property type="entry name" value="DUF3726"/>
    <property type="match status" value="1"/>
</dbReference>
<evidence type="ECO:0000313" key="3">
    <source>
        <dbReference type="Proteomes" id="UP000609531"/>
    </source>
</evidence>
<dbReference type="AlphaFoldDB" id="A0A934ILC2"/>
<keyword evidence="3" id="KW-1185">Reference proteome</keyword>
<feature type="region of interest" description="Disordered" evidence="1">
    <location>
        <begin position="203"/>
        <end position="222"/>
    </location>
</feature>
<protein>
    <submittedName>
        <fullName evidence="2">DUF3726 domain-containing protein</fullName>
    </submittedName>
</protein>